<evidence type="ECO:0000259" key="4">
    <source>
        <dbReference type="PROSITE" id="PS50887"/>
    </source>
</evidence>
<feature type="domain" description="GGDEF" evidence="4">
    <location>
        <begin position="259"/>
        <end position="391"/>
    </location>
</feature>
<feature type="transmembrane region" description="Helical" evidence="3">
    <location>
        <begin position="98"/>
        <end position="116"/>
    </location>
</feature>
<dbReference type="InterPro" id="IPR050469">
    <property type="entry name" value="Diguanylate_Cyclase"/>
</dbReference>
<dbReference type="NCBIfam" id="TIGR00254">
    <property type="entry name" value="GGDEF"/>
    <property type="match status" value="1"/>
</dbReference>
<keyword evidence="3" id="KW-0812">Transmembrane</keyword>
<dbReference type="EMBL" id="VDUY01000001">
    <property type="protein sequence ID" value="TXL68636.1"/>
    <property type="molecule type" value="Genomic_DNA"/>
</dbReference>
<dbReference type="PROSITE" id="PS50887">
    <property type="entry name" value="GGDEF"/>
    <property type="match status" value="1"/>
</dbReference>
<dbReference type="PANTHER" id="PTHR45138:SF9">
    <property type="entry name" value="DIGUANYLATE CYCLASE DGCM-RELATED"/>
    <property type="match status" value="1"/>
</dbReference>
<keyword evidence="3" id="KW-1133">Transmembrane helix</keyword>
<evidence type="ECO:0000256" key="1">
    <source>
        <dbReference type="ARBA" id="ARBA00012528"/>
    </source>
</evidence>
<dbReference type="RefSeq" id="WP_147702776.1">
    <property type="nucleotide sequence ID" value="NZ_VDUY01000001.1"/>
</dbReference>
<dbReference type="PANTHER" id="PTHR45138">
    <property type="entry name" value="REGULATORY COMPONENTS OF SENSORY TRANSDUCTION SYSTEM"/>
    <property type="match status" value="1"/>
</dbReference>
<evidence type="ECO:0000313" key="6">
    <source>
        <dbReference type="Proteomes" id="UP000321548"/>
    </source>
</evidence>
<reference evidence="5 6" key="1">
    <citation type="submission" date="2019-06" db="EMBL/GenBank/DDBJ databases">
        <title>Quisquiliibacterium sp. nov., isolated from a maize field.</title>
        <authorList>
            <person name="Lin S.-Y."/>
            <person name="Tsai C.-F."/>
            <person name="Young C.-C."/>
        </authorList>
    </citation>
    <scope>NUCLEOTIDE SEQUENCE [LARGE SCALE GENOMIC DNA]</scope>
    <source>
        <strain evidence="5 6">CC-CFT501</strain>
    </source>
</reference>
<feature type="transmembrane region" description="Helical" evidence="3">
    <location>
        <begin position="66"/>
        <end position="86"/>
    </location>
</feature>
<sequence length="395" mass="42538">MASAFFDIPTVYLLTGFSSLMAACILFWLRGDHRHSEPALTAVAASIFMLGLGFACFANPGTWLGVIGPSFGYAAFGVAGVLLWLGSAHLFGAQPRPVVAGVALASYLALIAIPHQPLASHAMARITLSSVFMIPFLTLAALHAHRSPWAAKLRSVRLMRNILAAYAAIVTIRLAAFVMQDIPLLSDGSSPPGTMRLLFSLAFGSIPFAITVVVLSIANSQLSSELRRMAETDDLTGLVSRRWLNDSARHLLDSQDDGQLRALLMIDLDDFKTINDRYGHAVGDEVLRHVSEVLRRELRAGALIARYGGDEFCALVPVAGEAAAFVIAERLRAAMEASPFHKGATPIPITLSIGVTMHRQGATLAQLLDEADRRAYRAKARGRNRVVGDDRLATA</sequence>
<dbReference type="FunFam" id="3.30.70.270:FF:000001">
    <property type="entry name" value="Diguanylate cyclase domain protein"/>
    <property type="match status" value="1"/>
</dbReference>
<comment type="catalytic activity">
    <reaction evidence="2">
        <text>2 GTP = 3',3'-c-di-GMP + 2 diphosphate</text>
        <dbReference type="Rhea" id="RHEA:24898"/>
        <dbReference type="ChEBI" id="CHEBI:33019"/>
        <dbReference type="ChEBI" id="CHEBI:37565"/>
        <dbReference type="ChEBI" id="CHEBI:58805"/>
        <dbReference type="EC" id="2.7.7.65"/>
    </reaction>
</comment>
<keyword evidence="6" id="KW-1185">Reference proteome</keyword>
<dbReference type="Pfam" id="PF00990">
    <property type="entry name" value="GGDEF"/>
    <property type="match status" value="1"/>
</dbReference>
<dbReference type="InterPro" id="IPR000160">
    <property type="entry name" value="GGDEF_dom"/>
</dbReference>
<dbReference type="Gene3D" id="3.30.70.270">
    <property type="match status" value="1"/>
</dbReference>
<dbReference type="InterPro" id="IPR043128">
    <property type="entry name" value="Rev_trsase/Diguanyl_cyclase"/>
</dbReference>
<dbReference type="SUPFAM" id="SSF55073">
    <property type="entry name" value="Nucleotide cyclase"/>
    <property type="match status" value="1"/>
</dbReference>
<accession>A0A5C8P4P9</accession>
<dbReference type="SMART" id="SM00267">
    <property type="entry name" value="GGDEF"/>
    <property type="match status" value="1"/>
</dbReference>
<protein>
    <recommendedName>
        <fullName evidence="1">diguanylate cyclase</fullName>
        <ecNumber evidence="1">2.7.7.65</ecNumber>
    </recommendedName>
</protein>
<evidence type="ECO:0000313" key="5">
    <source>
        <dbReference type="EMBL" id="TXL68636.1"/>
    </source>
</evidence>
<organism evidence="5 6">
    <name type="scientific">Zeimonas arvi</name>
    <dbReference type="NCBI Taxonomy" id="2498847"/>
    <lineage>
        <taxon>Bacteria</taxon>
        <taxon>Pseudomonadati</taxon>
        <taxon>Pseudomonadota</taxon>
        <taxon>Betaproteobacteria</taxon>
        <taxon>Burkholderiales</taxon>
        <taxon>Burkholderiaceae</taxon>
        <taxon>Zeimonas</taxon>
    </lineage>
</organism>
<feature type="transmembrane region" description="Helical" evidence="3">
    <location>
        <begin position="122"/>
        <end position="142"/>
    </location>
</feature>
<evidence type="ECO:0000256" key="2">
    <source>
        <dbReference type="ARBA" id="ARBA00034247"/>
    </source>
</evidence>
<dbReference type="CDD" id="cd01949">
    <property type="entry name" value="GGDEF"/>
    <property type="match status" value="1"/>
</dbReference>
<feature type="transmembrane region" description="Helical" evidence="3">
    <location>
        <begin position="163"/>
        <end position="185"/>
    </location>
</feature>
<dbReference type="GO" id="GO:0052621">
    <property type="term" value="F:diguanylate cyclase activity"/>
    <property type="evidence" value="ECO:0007669"/>
    <property type="project" value="UniProtKB-EC"/>
</dbReference>
<comment type="caution">
    <text evidence="5">The sequence shown here is derived from an EMBL/GenBank/DDBJ whole genome shotgun (WGS) entry which is preliminary data.</text>
</comment>
<dbReference type="OrthoDB" id="9813903at2"/>
<feature type="transmembrane region" description="Helical" evidence="3">
    <location>
        <begin position="12"/>
        <end position="29"/>
    </location>
</feature>
<name>A0A5C8P4P9_9BURK</name>
<feature type="transmembrane region" description="Helical" evidence="3">
    <location>
        <begin position="197"/>
        <end position="218"/>
    </location>
</feature>
<feature type="transmembrane region" description="Helical" evidence="3">
    <location>
        <begin position="41"/>
        <end position="60"/>
    </location>
</feature>
<dbReference type="EC" id="2.7.7.65" evidence="1"/>
<evidence type="ECO:0000256" key="3">
    <source>
        <dbReference type="SAM" id="Phobius"/>
    </source>
</evidence>
<dbReference type="AlphaFoldDB" id="A0A5C8P4P9"/>
<gene>
    <name evidence="5" type="ORF">FHP08_02850</name>
</gene>
<keyword evidence="3" id="KW-0472">Membrane</keyword>
<proteinExistence type="predicted"/>
<dbReference type="InterPro" id="IPR029787">
    <property type="entry name" value="Nucleotide_cyclase"/>
</dbReference>
<dbReference type="Proteomes" id="UP000321548">
    <property type="component" value="Unassembled WGS sequence"/>
</dbReference>